<dbReference type="GO" id="GO:0008047">
    <property type="term" value="F:enzyme activator activity"/>
    <property type="evidence" value="ECO:0007669"/>
    <property type="project" value="InterPro"/>
</dbReference>
<feature type="compositionally biased region" description="Low complexity" evidence="5">
    <location>
        <begin position="236"/>
        <end position="258"/>
    </location>
</feature>
<evidence type="ECO:0000256" key="5">
    <source>
        <dbReference type="SAM" id="MobiDB-lite"/>
    </source>
</evidence>
<protein>
    <submittedName>
        <fullName evidence="6">mRNA-decapping enzyme-like protein</fullName>
    </submittedName>
</protein>
<dbReference type="GO" id="GO:0006397">
    <property type="term" value="P:mRNA processing"/>
    <property type="evidence" value="ECO:0007669"/>
    <property type="project" value="UniProtKB-KW"/>
</dbReference>
<gene>
    <name evidence="6" type="ORF">FCC1311_074722</name>
</gene>
<dbReference type="AlphaFoldDB" id="A0A2R5GSB3"/>
<reference evidence="6 7" key="1">
    <citation type="submission" date="2017-12" db="EMBL/GenBank/DDBJ databases">
        <title>Sequencing, de novo assembly and annotation of complete genome of a new Thraustochytrid species, strain FCC1311.</title>
        <authorList>
            <person name="Sedici K."/>
            <person name="Godart F."/>
            <person name="Aiese Cigliano R."/>
            <person name="Sanseverino W."/>
            <person name="Barakat M."/>
            <person name="Ortet P."/>
            <person name="Marechal E."/>
            <person name="Cagnac O."/>
            <person name="Amato A."/>
        </authorList>
    </citation>
    <scope>NUCLEOTIDE SEQUENCE [LARGE SCALE GENOMIC DNA]</scope>
</reference>
<dbReference type="PANTHER" id="PTHR16290:SF0">
    <property type="entry name" value="DECAPPING PROTEIN 1, ISOFORM A"/>
    <property type="match status" value="1"/>
</dbReference>
<dbReference type="EMBL" id="BEYU01000094">
    <property type="protein sequence ID" value="GBG31251.1"/>
    <property type="molecule type" value="Genomic_DNA"/>
</dbReference>
<feature type="compositionally biased region" description="Low complexity" evidence="5">
    <location>
        <begin position="269"/>
        <end position="288"/>
    </location>
</feature>
<comment type="caution">
    <text evidence="6">The sequence shown here is derived from an EMBL/GenBank/DDBJ whole genome shotgun (WGS) entry which is preliminary data.</text>
</comment>
<dbReference type="CDD" id="cd09804">
    <property type="entry name" value="Dcp1"/>
    <property type="match status" value="1"/>
</dbReference>
<dbReference type="GO" id="GO:0003729">
    <property type="term" value="F:mRNA binding"/>
    <property type="evidence" value="ECO:0007669"/>
    <property type="project" value="TreeGrafter"/>
</dbReference>
<keyword evidence="7" id="KW-1185">Reference proteome</keyword>
<dbReference type="SUPFAM" id="SSF50729">
    <property type="entry name" value="PH domain-like"/>
    <property type="match status" value="1"/>
</dbReference>
<dbReference type="InterPro" id="IPR011993">
    <property type="entry name" value="PH-like_dom_sf"/>
</dbReference>
<dbReference type="Pfam" id="PF06058">
    <property type="entry name" value="DCP1"/>
    <property type="match status" value="1"/>
</dbReference>
<keyword evidence="3" id="KW-0963">Cytoplasm</keyword>
<dbReference type="PANTHER" id="PTHR16290">
    <property type="entry name" value="TRANSCRIPTION FACTOR SMIF DECAPPING ENZYME DCP1"/>
    <property type="match status" value="1"/>
</dbReference>
<evidence type="ECO:0000256" key="1">
    <source>
        <dbReference type="ARBA" id="ARBA00004496"/>
    </source>
</evidence>
<evidence type="ECO:0000313" key="7">
    <source>
        <dbReference type="Proteomes" id="UP000241890"/>
    </source>
</evidence>
<dbReference type="InterPro" id="IPR010334">
    <property type="entry name" value="Dcp1"/>
</dbReference>
<feature type="region of interest" description="Disordered" evidence="5">
    <location>
        <begin position="166"/>
        <end position="195"/>
    </location>
</feature>
<feature type="region of interest" description="Disordered" evidence="5">
    <location>
        <begin position="123"/>
        <end position="149"/>
    </location>
</feature>
<dbReference type="GO" id="GO:0031087">
    <property type="term" value="P:deadenylation-independent decapping of nuclear-transcribed mRNA"/>
    <property type="evidence" value="ECO:0007669"/>
    <property type="project" value="TreeGrafter"/>
</dbReference>
<evidence type="ECO:0000256" key="4">
    <source>
        <dbReference type="ARBA" id="ARBA00022664"/>
    </source>
</evidence>
<proteinExistence type="inferred from homology"/>
<dbReference type="GO" id="GO:0000932">
    <property type="term" value="C:P-body"/>
    <property type="evidence" value="ECO:0007669"/>
    <property type="project" value="TreeGrafter"/>
</dbReference>
<feature type="compositionally biased region" description="Low complexity" evidence="5">
    <location>
        <begin position="343"/>
        <end position="361"/>
    </location>
</feature>
<comment type="subcellular location">
    <subcellularLocation>
        <location evidence="1">Cytoplasm</location>
    </subcellularLocation>
</comment>
<feature type="region of interest" description="Disordered" evidence="5">
    <location>
        <begin position="231"/>
        <end position="361"/>
    </location>
</feature>
<accession>A0A2R5GSB3</accession>
<dbReference type="InParanoid" id="A0A2R5GSB3"/>
<sequence length="361" mass="39764">MADVRERKNLRQVKRLDPEATGIVVSANFVVIYSYNEADMEWEREDIEGPLFVVDRKGTPAHSLVVVNRASSRNFLQYIGEAFEYDLSDGFVMLRCEAGVYSLWFNNDDERKQVSAALEKIADSASKQDQGPAKDGAAPSTPTSKGAAKEDMPDLLKDMFQQAATEGGAGNGAVSSVPSQTPAAPPPSSFTGPNAAEQFTLSKEQMKDVLLRLVHTDKFIDILHNQYLKTRATASQQPQQQQQHQQQPQQPQQPQQQHIGHLAPSPLRQPYGMMQQPPPSMYGSPMMYGRGGPGQHMHHHAPPSHHSHQGAPPPYHQMAPSPGPNSAMHHPGAGQVGARMETPPHLQHPQHSQPQQHAHQE</sequence>
<keyword evidence="4" id="KW-0507">mRNA processing</keyword>
<feature type="compositionally biased region" description="Low complexity" evidence="5">
    <location>
        <begin position="173"/>
        <end position="182"/>
    </location>
</feature>
<evidence type="ECO:0000256" key="2">
    <source>
        <dbReference type="ARBA" id="ARBA00008778"/>
    </source>
</evidence>
<name>A0A2R5GSB3_9STRA</name>
<organism evidence="6 7">
    <name type="scientific">Hondaea fermentalgiana</name>
    <dbReference type="NCBI Taxonomy" id="2315210"/>
    <lineage>
        <taxon>Eukaryota</taxon>
        <taxon>Sar</taxon>
        <taxon>Stramenopiles</taxon>
        <taxon>Bigyra</taxon>
        <taxon>Labyrinthulomycetes</taxon>
        <taxon>Thraustochytrida</taxon>
        <taxon>Thraustochytriidae</taxon>
        <taxon>Hondaea</taxon>
    </lineage>
</organism>
<dbReference type="OrthoDB" id="440673at2759"/>
<dbReference type="Proteomes" id="UP000241890">
    <property type="component" value="Unassembled WGS sequence"/>
</dbReference>
<evidence type="ECO:0000256" key="3">
    <source>
        <dbReference type="ARBA" id="ARBA00022490"/>
    </source>
</evidence>
<evidence type="ECO:0000313" key="6">
    <source>
        <dbReference type="EMBL" id="GBG31251.1"/>
    </source>
</evidence>
<feature type="compositionally biased region" description="Basic residues" evidence="5">
    <location>
        <begin position="296"/>
        <end position="308"/>
    </location>
</feature>
<dbReference type="GO" id="GO:0000290">
    <property type="term" value="P:deadenylation-dependent decapping of nuclear-transcribed mRNA"/>
    <property type="evidence" value="ECO:0007669"/>
    <property type="project" value="InterPro"/>
</dbReference>
<comment type="similarity">
    <text evidence="2">Belongs to the DCP1 family.</text>
</comment>
<dbReference type="Gene3D" id="2.30.29.30">
    <property type="entry name" value="Pleckstrin-homology domain (PH domain)/Phosphotyrosine-binding domain (PTB)"/>
    <property type="match status" value="1"/>
</dbReference>